<dbReference type="SUPFAM" id="SSF54001">
    <property type="entry name" value="Cysteine proteinases"/>
    <property type="match status" value="1"/>
</dbReference>
<dbReference type="GO" id="GO:0004843">
    <property type="term" value="F:cysteine-type deubiquitinase activity"/>
    <property type="evidence" value="ECO:0007669"/>
    <property type="project" value="UniProtKB-EC"/>
</dbReference>
<dbReference type="Pfam" id="PF00443">
    <property type="entry name" value="UCH"/>
    <property type="match status" value="1"/>
</dbReference>
<comment type="caution">
    <text evidence="10">The sequence shown here is derived from an EMBL/GenBank/DDBJ whole genome shotgun (WGS) entry which is preliminary data.</text>
</comment>
<name>A0AAD8PG12_BABGI</name>
<dbReference type="InterPro" id="IPR038765">
    <property type="entry name" value="Papain-like_cys_pep_sf"/>
</dbReference>
<evidence type="ECO:0000256" key="2">
    <source>
        <dbReference type="ARBA" id="ARBA00009085"/>
    </source>
</evidence>
<evidence type="ECO:0000313" key="10">
    <source>
        <dbReference type="EMBL" id="KAK1444592.1"/>
    </source>
</evidence>
<dbReference type="InterPro" id="IPR018200">
    <property type="entry name" value="USP_CS"/>
</dbReference>
<dbReference type="PANTHER" id="PTHR24006:SF758">
    <property type="entry name" value="UBIQUITIN CARBOXYL-TERMINAL HYDROLASE 36"/>
    <property type="match status" value="1"/>
</dbReference>
<comment type="similarity">
    <text evidence="2">Belongs to the peptidase C19 family.</text>
</comment>
<dbReference type="InterPro" id="IPR050164">
    <property type="entry name" value="Peptidase_C19"/>
</dbReference>
<dbReference type="PANTHER" id="PTHR24006">
    <property type="entry name" value="UBIQUITIN CARBOXYL-TERMINAL HYDROLASE"/>
    <property type="match status" value="1"/>
</dbReference>
<keyword evidence="4" id="KW-0645">Protease</keyword>
<organism evidence="10 11">
    <name type="scientific">Babesia gibsoni</name>
    <dbReference type="NCBI Taxonomy" id="33632"/>
    <lineage>
        <taxon>Eukaryota</taxon>
        <taxon>Sar</taxon>
        <taxon>Alveolata</taxon>
        <taxon>Apicomplexa</taxon>
        <taxon>Aconoidasida</taxon>
        <taxon>Piroplasmida</taxon>
        <taxon>Babesiidae</taxon>
        <taxon>Babesia</taxon>
    </lineage>
</organism>
<sequence length="704" mass="80762">MAVDGSSKSRFVIHLHDRNINFVKSKIDEKSKDASFFQDGKVKRNGKPEESKESPRKPLQNALSLIATLQGSDANGVNKLPNSKCNEMFNQMAGGLHNPGINICFINVIIQVLVHSPYVAPALLKSAHSKVCQNAKRRIVCILCTLEVHTKKALNSRSILNNPFVHMIQKLVWKQYQIGRQEDSFIFLKHFLEALVKGCYGSKYSYTGHAIISQNDLMRSFIGRIFGGFLLNVVICSRCNYKSEKLEPCFDISVDIYRGNKLVDLLSAFVSPEILDNSNKYNCPSCKRQQRATKALSIYKPPRIMNIVLKRFEVGAMGCEKTKKEIYFPLSFSMSLKTSKQKQPVWVTYDLYAVICHLGSSLHMGHYVTFIRGNHGFWSCFNDSVVSTVSQNTVLSLKQDAYLLFYAIQDECVQICDLVLNDDAITNTFTTGSVPQNRNLESTIAHYRKDVLREDEEAEDDDDSWKNESSYEDIIPMPERMSNSYMEPRHHIESPEGFPGKSVKQTCKSTRNALLKERTANAKRWFLCRRSPGYKRRLLKLLKHQLIIREIAKEVERIEARDSGKVENLFAPTSVTSKQEEDGMIRKESLESLKRLDEVNVSTWSDTERDEVYEELEKRIHPILDERTVEDKEYDKGKTKKVRKQPQCPLGVVSTVKHKSGAKILVNQKDVFDSVLENKRHYKHLKKNRRARHKNPKHHRPHGD</sequence>
<feature type="region of interest" description="Disordered" evidence="8">
    <location>
        <begin position="34"/>
        <end position="58"/>
    </location>
</feature>
<gene>
    <name evidence="10" type="ORF">BgAZ_104980</name>
</gene>
<dbReference type="PROSITE" id="PS00973">
    <property type="entry name" value="USP_2"/>
    <property type="match status" value="1"/>
</dbReference>
<protein>
    <recommendedName>
        <fullName evidence="3">ubiquitinyl hydrolase 1</fullName>
        <ecNumber evidence="3">3.4.19.12</ecNumber>
    </recommendedName>
</protein>
<reference evidence="10" key="1">
    <citation type="submission" date="2023-08" db="EMBL/GenBank/DDBJ databases">
        <title>Draft sequence of the Babesia gibsoni genome.</title>
        <authorList>
            <person name="Yamagishi J.Y."/>
            <person name="Xuan X.X."/>
        </authorList>
    </citation>
    <scope>NUCLEOTIDE SEQUENCE</scope>
    <source>
        <strain evidence="10">Azabu</strain>
    </source>
</reference>
<dbReference type="GO" id="GO:0016579">
    <property type="term" value="P:protein deubiquitination"/>
    <property type="evidence" value="ECO:0007669"/>
    <property type="project" value="InterPro"/>
</dbReference>
<dbReference type="InterPro" id="IPR001394">
    <property type="entry name" value="Peptidase_C19_UCH"/>
</dbReference>
<evidence type="ECO:0000256" key="8">
    <source>
        <dbReference type="SAM" id="MobiDB-lite"/>
    </source>
</evidence>
<keyword evidence="5" id="KW-0833">Ubl conjugation pathway</keyword>
<accession>A0AAD8PG12</accession>
<feature type="region of interest" description="Disordered" evidence="8">
    <location>
        <begin position="680"/>
        <end position="704"/>
    </location>
</feature>
<evidence type="ECO:0000256" key="7">
    <source>
        <dbReference type="ARBA" id="ARBA00022807"/>
    </source>
</evidence>
<dbReference type="AlphaFoldDB" id="A0AAD8PG12"/>
<dbReference type="EMBL" id="JAVEPI010000001">
    <property type="protein sequence ID" value="KAK1444592.1"/>
    <property type="molecule type" value="Genomic_DNA"/>
</dbReference>
<feature type="domain" description="USP" evidence="9">
    <location>
        <begin position="94"/>
        <end position="409"/>
    </location>
</feature>
<proteinExistence type="inferred from homology"/>
<dbReference type="GO" id="GO:0006508">
    <property type="term" value="P:proteolysis"/>
    <property type="evidence" value="ECO:0007669"/>
    <property type="project" value="UniProtKB-KW"/>
</dbReference>
<comment type="catalytic activity">
    <reaction evidence="1">
        <text>Thiol-dependent hydrolysis of ester, thioester, amide, peptide and isopeptide bonds formed by the C-terminal Gly of ubiquitin (a 76-residue protein attached to proteins as an intracellular targeting signal).</text>
        <dbReference type="EC" id="3.4.19.12"/>
    </reaction>
</comment>
<keyword evidence="11" id="KW-1185">Reference proteome</keyword>
<dbReference type="GO" id="GO:0005634">
    <property type="term" value="C:nucleus"/>
    <property type="evidence" value="ECO:0007669"/>
    <property type="project" value="TreeGrafter"/>
</dbReference>
<dbReference type="Proteomes" id="UP001230268">
    <property type="component" value="Unassembled WGS sequence"/>
</dbReference>
<evidence type="ECO:0000256" key="6">
    <source>
        <dbReference type="ARBA" id="ARBA00022801"/>
    </source>
</evidence>
<evidence type="ECO:0000256" key="1">
    <source>
        <dbReference type="ARBA" id="ARBA00000707"/>
    </source>
</evidence>
<keyword evidence="6 10" id="KW-0378">Hydrolase</keyword>
<evidence type="ECO:0000256" key="5">
    <source>
        <dbReference type="ARBA" id="ARBA00022786"/>
    </source>
</evidence>
<dbReference type="Gene3D" id="3.90.70.10">
    <property type="entry name" value="Cysteine proteinases"/>
    <property type="match status" value="1"/>
</dbReference>
<dbReference type="InterPro" id="IPR028889">
    <property type="entry name" value="USP"/>
</dbReference>
<dbReference type="EC" id="3.4.19.12" evidence="3"/>
<dbReference type="GO" id="GO:0005829">
    <property type="term" value="C:cytosol"/>
    <property type="evidence" value="ECO:0007669"/>
    <property type="project" value="TreeGrafter"/>
</dbReference>
<feature type="compositionally biased region" description="Basic and acidic residues" evidence="8">
    <location>
        <begin position="40"/>
        <end position="56"/>
    </location>
</feature>
<evidence type="ECO:0000256" key="3">
    <source>
        <dbReference type="ARBA" id="ARBA00012759"/>
    </source>
</evidence>
<dbReference type="PROSITE" id="PS50235">
    <property type="entry name" value="USP_3"/>
    <property type="match status" value="1"/>
</dbReference>
<evidence type="ECO:0000256" key="4">
    <source>
        <dbReference type="ARBA" id="ARBA00022670"/>
    </source>
</evidence>
<keyword evidence="7" id="KW-0788">Thiol protease</keyword>
<evidence type="ECO:0000313" key="11">
    <source>
        <dbReference type="Proteomes" id="UP001230268"/>
    </source>
</evidence>
<evidence type="ECO:0000259" key="9">
    <source>
        <dbReference type="PROSITE" id="PS50235"/>
    </source>
</evidence>